<keyword evidence="2" id="KW-0408">Iron</keyword>
<dbReference type="InterPro" id="IPR017927">
    <property type="entry name" value="FAD-bd_FR_type"/>
</dbReference>
<dbReference type="InterPro" id="IPR012675">
    <property type="entry name" value="Beta-grasp_dom_sf"/>
</dbReference>
<dbReference type="InterPro" id="IPR050415">
    <property type="entry name" value="MRET"/>
</dbReference>
<evidence type="ECO:0000256" key="3">
    <source>
        <dbReference type="ARBA" id="ARBA00023014"/>
    </source>
</evidence>
<dbReference type="InterPro" id="IPR006058">
    <property type="entry name" value="2Fe2S_fd_BS"/>
</dbReference>
<dbReference type="PROSITE" id="PS51085">
    <property type="entry name" value="2FE2S_FER_2"/>
    <property type="match status" value="1"/>
</dbReference>
<feature type="domain" description="FAD-binding FR-type" evidence="5">
    <location>
        <begin position="7"/>
        <end position="108"/>
    </location>
</feature>
<dbReference type="Gene3D" id="3.40.50.80">
    <property type="entry name" value="Nucleotide-binding domain of ferredoxin-NADP reductase (FNR) module"/>
    <property type="match status" value="1"/>
</dbReference>
<protein>
    <submittedName>
        <fullName evidence="6">Oxidoreductase</fullName>
    </submittedName>
</protein>
<dbReference type="CDD" id="cd00207">
    <property type="entry name" value="fer2"/>
    <property type="match status" value="1"/>
</dbReference>
<evidence type="ECO:0000259" key="4">
    <source>
        <dbReference type="PROSITE" id="PS51085"/>
    </source>
</evidence>
<gene>
    <name evidence="6" type="ORF">CAY35_05640</name>
</gene>
<dbReference type="InterPro" id="IPR039261">
    <property type="entry name" value="FNR_nucleotide-bd"/>
</dbReference>
<organism evidence="6 7">
    <name type="scientific">Pseudoglutamicibacter cumminsii</name>
    <dbReference type="NCBI Taxonomy" id="156979"/>
    <lineage>
        <taxon>Bacteria</taxon>
        <taxon>Bacillati</taxon>
        <taxon>Actinomycetota</taxon>
        <taxon>Actinomycetes</taxon>
        <taxon>Micrococcales</taxon>
        <taxon>Micrococcaceae</taxon>
        <taxon>Pseudoglutamicibacter</taxon>
    </lineage>
</organism>
<accession>A0ABX5L4S2</accession>
<dbReference type="PROSITE" id="PS00197">
    <property type="entry name" value="2FE2S_FER_1"/>
    <property type="match status" value="1"/>
</dbReference>
<dbReference type="Proteomes" id="UP000245514">
    <property type="component" value="Unassembled WGS sequence"/>
</dbReference>
<evidence type="ECO:0000313" key="7">
    <source>
        <dbReference type="Proteomes" id="UP000245514"/>
    </source>
</evidence>
<dbReference type="InterPro" id="IPR017938">
    <property type="entry name" value="Riboflavin_synthase-like_b-brl"/>
</dbReference>
<evidence type="ECO:0000256" key="2">
    <source>
        <dbReference type="ARBA" id="ARBA00022714"/>
    </source>
</evidence>
<dbReference type="PANTHER" id="PTHR47354:SF2">
    <property type="entry name" value="BLR2392 PROTEIN"/>
    <property type="match status" value="1"/>
</dbReference>
<keyword evidence="3" id="KW-0411">Iron-sulfur</keyword>
<dbReference type="Gene3D" id="3.10.20.30">
    <property type="match status" value="1"/>
</dbReference>
<dbReference type="InterPro" id="IPR001041">
    <property type="entry name" value="2Fe-2S_ferredoxin-type"/>
</dbReference>
<dbReference type="PANTHER" id="PTHR47354">
    <property type="entry name" value="NADH OXIDOREDUCTASE HCR"/>
    <property type="match status" value="1"/>
</dbReference>
<dbReference type="PROSITE" id="PS51384">
    <property type="entry name" value="FAD_FR"/>
    <property type="match status" value="1"/>
</dbReference>
<dbReference type="CDD" id="cd06185">
    <property type="entry name" value="PDR_like"/>
    <property type="match status" value="1"/>
</dbReference>
<keyword evidence="7" id="KW-1185">Reference proteome</keyword>
<feature type="domain" description="2Fe-2S ferredoxin-type" evidence="4">
    <location>
        <begin position="232"/>
        <end position="329"/>
    </location>
</feature>
<keyword evidence="2" id="KW-0479">Metal-binding</keyword>
<evidence type="ECO:0000313" key="6">
    <source>
        <dbReference type="EMBL" id="PWI27694.1"/>
    </source>
</evidence>
<name>A0ABX5L4S2_9MICC</name>
<reference evidence="6 7" key="1">
    <citation type="submission" date="2018-05" db="EMBL/GenBank/DDBJ databases">
        <title>Draft Genome Sequence of Arthrobacter cumminsii IME1328, Isolated from a Patient Who Suffered from Foot Ulcers in China.</title>
        <authorList>
            <person name="Li M."/>
            <person name="Jiang Z."/>
            <person name="Sun Q."/>
            <person name="Tong Y."/>
        </authorList>
    </citation>
    <scope>NUCLEOTIDE SEQUENCE [LARGE SCALE GENOMIC DNA]</scope>
    <source>
        <strain evidence="6 7">IME1328</strain>
    </source>
</reference>
<dbReference type="Pfam" id="PF00970">
    <property type="entry name" value="FAD_binding_6"/>
    <property type="match status" value="1"/>
</dbReference>
<dbReference type="InterPro" id="IPR036010">
    <property type="entry name" value="2Fe-2S_ferredoxin-like_sf"/>
</dbReference>
<evidence type="ECO:0000259" key="5">
    <source>
        <dbReference type="PROSITE" id="PS51384"/>
    </source>
</evidence>
<dbReference type="RefSeq" id="WP_109303707.1">
    <property type="nucleotide sequence ID" value="NZ_QFWG01000006.1"/>
</dbReference>
<keyword evidence="2" id="KW-0001">2Fe-2S</keyword>
<dbReference type="Pfam" id="PF00111">
    <property type="entry name" value="Fer2"/>
    <property type="match status" value="1"/>
</dbReference>
<dbReference type="SUPFAM" id="SSF63380">
    <property type="entry name" value="Riboflavin synthase domain-like"/>
    <property type="match status" value="1"/>
</dbReference>
<comment type="caution">
    <text evidence="6">The sequence shown here is derived from an EMBL/GenBank/DDBJ whole genome shotgun (WGS) entry which is preliminary data.</text>
</comment>
<dbReference type="SUPFAM" id="SSF54292">
    <property type="entry name" value="2Fe-2S ferredoxin-like"/>
    <property type="match status" value="1"/>
</dbReference>
<evidence type="ECO:0000256" key="1">
    <source>
        <dbReference type="ARBA" id="ARBA00001974"/>
    </source>
</evidence>
<dbReference type="SUPFAM" id="SSF52343">
    <property type="entry name" value="Ferredoxin reductase-like, C-terminal NADP-linked domain"/>
    <property type="match status" value="1"/>
</dbReference>
<sequence length="329" mass="36553">MATMHQKTWFDATVAATIPVAENIARIELNVPYGVDVKAGEHLDVLVPWEDRSLKRSYSIVDVDKGAKTIALTVFRTPNSRGGSEAMHALEPGDQLRVSMPQQDFPLRIGAKKYVLLAGGIGVTAILSMADTLRRLGADYQLIYAGRHRGAMAYLDRILTDHGEQATIYVDAEGKTLDVPTLVGSIEQDTEFYMCGPIRLMDAVRRAWSDTDLDITNLRFETFGNSGWFDPEPFTVTVPRLGITTEVEQDESLLEALERAGADMMFDCRKGECGLCQVKILELEGKVDHRDVFFSERQKNEEPQQNMCCCVSRITPTQNSNAAVTIEVS</sequence>
<dbReference type="EMBL" id="QFWG01000006">
    <property type="protein sequence ID" value="PWI27694.1"/>
    <property type="molecule type" value="Genomic_DNA"/>
</dbReference>
<comment type="cofactor">
    <cofactor evidence="1">
        <name>FAD</name>
        <dbReference type="ChEBI" id="CHEBI:57692"/>
    </cofactor>
</comment>
<proteinExistence type="predicted"/>
<dbReference type="InterPro" id="IPR008333">
    <property type="entry name" value="Cbr1-like_FAD-bd_dom"/>
</dbReference>
<dbReference type="Gene3D" id="2.40.30.10">
    <property type="entry name" value="Translation factors"/>
    <property type="match status" value="1"/>
</dbReference>